<dbReference type="AlphaFoldDB" id="A0A7W9CFL9"/>
<dbReference type="GO" id="GO:0009294">
    <property type="term" value="P:DNA-mediated transformation"/>
    <property type="evidence" value="ECO:0007669"/>
    <property type="project" value="InterPro"/>
</dbReference>
<name>A0A7W9CFL9_9MICO</name>
<gene>
    <name evidence="3" type="ORF">HD600_002814</name>
</gene>
<evidence type="ECO:0000313" key="4">
    <source>
        <dbReference type="Proteomes" id="UP000517712"/>
    </source>
</evidence>
<evidence type="ECO:0000259" key="2">
    <source>
        <dbReference type="Pfam" id="PF02481"/>
    </source>
</evidence>
<proteinExistence type="inferred from homology"/>
<evidence type="ECO:0000313" key="3">
    <source>
        <dbReference type="EMBL" id="MBB5744317.1"/>
    </source>
</evidence>
<dbReference type="SUPFAM" id="SSF102405">
    <property type="entry name" value="MCP/YpsA-like"/>
    <property type="match status" value="1"/>
</dbReference>
<accession>A0A7W9CFL9</accession>
<dbReference type="Gene3D" id="3.40.50.450">
    <property type="match status" value="1"/>
</dbReference>
<keyword evidence="4" id="KW-1185">Reference proteome</keyword>
<evidence type="ECO:0000256" key="1">
    <source>
        <dbReference type="ARBA" id="ARBA00006525"/>
    </source>
</evidence>
<dbReference type="Pfam" id="PF02481">
    <property type="entry name" value="DNA_processg_A"/>
    <property type="match status" value="1"/>
</dbReference>
<reference evidence="3 4" key="1">
    <citation type="submission" date="2020-08" db="EMBL/GenBank/DDBJ databases">
        <title>Sequencing the genomes of 1000 actinobacteria strains.</title>
        <authorList>
            <person name="Klenk H.-P."/>
        </authorList>
    </citation>
    <scope>NUCLEOTIDE SEQUENCE [LARGE SCALE GENOMIC DNA]</scope>
    <source>
        <strain evidence="3 4">DSM 24823</strain>
    </source>
</reference>
<dbReference type="InterPro" id="IPR003488">
    <property type="entry name" value="DprA"/>
</dbReference>
<sequence length="386" mass="40003">MIDELLGDAETMAAVDRVRPDAEPVETLARVAWSVLSEPGDGVAGALISQLSAHEALRLVLNADVFALAEKSIQEGRRRWLPRAHPHAVRDALRGGAEVGARLLLPGDTDWPESLDDLAAHAPIVLWVRGDLSAVTADARVSIVGARAATAYGDSVAADLAGDLAATGTVVVSGGAYGIDGSAHRAAIGVDGRTVAFLAGGVDRAYPAGHQQLFERIMASGAVISEMPCGAAPTKFRFLSRNRLIAALGAATVVVEAGWRSGSLNTAGHASSLGRPLGAVPGPVTSAASAGCHRLLREYDAQCVTSASEVRELMGLAQDASSGTQPGDDPERVRLLDALSTRTSRAPIELARAAGLSDDRVRSLLGTLSLDGIAERRDDGWVRAGE</sequence>
<dbReference type="NCBIfam" id="TIGR00732">
    <property type="entry name" value="dprA"/>
    <property type="match status" value="1"/>
</dbReference>
<dbReference type="PANTHER" id="PTHR43022:SF1">
    <property type="entry name" value="PROTEIN SMF"/>
    <property type="match status" value="1"/>
</dbReference>
<organism evidence="3 4">
    <name type="scientific">Microbacterium ginsengiterrae</name>
    <dbReference type="NCBI Taxonomy" id="546115"/>
    <lineage>
        <taxon>Bacteria</taxon>
        <taxon>Bacillati</taxon>
        <taxon>Actinomycetota</taxon>
        <taxon>Actinomycetes</taxon>
        <taxon>Micrococcales</taxon>
        <taxon>Microbacteriaceae</taxon>
        <taxon>Microbacterium</taxon>
    </lineage>
</organism>
<dbReference type="Proteomes" id="UP000517712">
    <property type="component" value="Unassembled WGS sequence"/>
</dbReference>
<dbReference type="RefSeq" id="WP_184284415.1">
    <property type="nucleotide sequence ID" value="NZ_BAAAPG010000001.1"/>
</dbReference>
<dbReference type="PANTHER" id="PTHR43022">
    <property type="entry name" value="PROTEIN SMF"/>
    <property type="match status" value="1"/>
</dbReference>
<dbReference type="InterPro" id="IPR057666">
    <property type="entry name" value="DrpA_SLOG"/>
</dbReference>
<dbReference type="InterPro" id="IPR036388">
    <property type="entry name" value="WH-like_DNA-bd_sf"/>
</dbReference>
<comment type="caution">
    <text evidence="3">The sequence shown here is derived from an EMBL/GenBank/DDBJ whole genome shotgun (WGS) entry which is preliminary data.</text>
</comment>
<dbReference type="EMBL" id="JACHMU010000001">
    <property type="protein sequence ID" value="MBB5744317.1"/>
    <property type="molecule type" value="Genomic_DNA"/>
</dbReference>
<dbReference type="Gene3D" id="1.10.10.10">
    <property type="entry name" value="Winged helix-like DNA-binding domain superfamily/Winged helix DNA-binding domain"/>
    <property type="match status" value="1"/>
</dbReference>
<feature type="domain" description="Smf/DprA SLOG" evidence="2">
    <location>
        <begin position="103"/>
        <end position="313"/>
    </location>
</feature>
<comment type="similarity">
    <text evidence="1">Belongs to the DprA/Smf family.</text>
</comment>
<protein>
    <submittedName>
        <fullName evidence="3">DNA processing protein</fullName>
    </submittedName>
</protein>